<dbReference type="Pfam" id="PF03788">
    <property type="entry name" value="LrgA"/>
    <property type="match status" value="1"/>
</dbReference>
<dbReference type="AlphaFoldDB" id="A0A5C7FNA4"/>
<dbReference type="RefSeq" id="WP_147802512.1">
    <property type="nucleotide sequence ID" value="NZ_CP144914.1"/>
</dbReference>
<dbReference type="InterPro" id="IPR005538">
    <property type="entry name" value="LrgA/CidA"/>
</dbReference>
<evidence type="ECO:0000313" key="8">
    <source>
        <dbReference type="Proteomes" id="UP000321816"/>
    </source>
</evidence>
<organism evidence="7 8">
    <name type="scientific">Alkalicoccus halolimnae</name>
    <dbReference type="NCBI Taxonomy" id="1667239"/>
    <lineage>
        <taxon>Bacteria</taxon>
        <taxon>Bacillati</taxon>
        <taxon>Bacillota</taxon>
        <taxon>Bacilli</taxon>
        <taxon>Bacillales</taxon>
        <taxon>Bacillaceae</taxon>
        <taxon>Alkalicoccus</taxon>
    </lineage>
</organism>
<keyword evidence="5 6" id="KW-0472">Membrane</keyword>
<feature type="transmembrane region" description="Helical" evidence="6">
    <location>
        <begin position="92"/>
        <end position="111"/>
    </location>
</feature>
<dbReference type="Proteomes" id="UP000321816">
    <property type="component" value="Chromosome"/>
</dbReference>
<gene>
    <name evidence="7" type="ORF">FTX54_010070</name>
</gene>
<dbReference type="EMBL" id="CP144914">
    <property type="protein sequence ID" value="WWD78774.1"/>
    <property type="molecule type" value="Genomic_DNA"/>
</dbReference>
<dbReference type="KEGG" id="ahal:FTX54_010070"/>
<dbReference type="OrthoDB" id="3176438at2"/>
<evidence type="ECO:0000313" key="7">
    <source>
        <dbReference type="EMBL" id="WWD78774.1"/>
    </source>
</evidence>
<keyword evidence="4 6" id="KW-1133">Transmembrane helix</keyword>
<feature type="transmembrane region" description="Helical" evidence="6">
    <location>
        <begin position="7"/>
        <end position="30"/>
    </location>
</feature>
<evidence type="ECO:0000256" key="4">
    <source>
        <dbReference type="ARBA" id="ARBA00022989"/>
    </source>
</evidence>
<reference evidence="7 8" key="1">
    <citation type="submission" date="2024-01" db="EMBL/GenBank/DDBJ databases">
        <title>Complete Genome Sequence of Alkalicoccus halolimnae BZ-SZ-XJ29T, a Moderately Halophilic Bacterium Isolated from a Salt Lake.</title>
        <authorList>
            <person name="Zhao B."/>
        </authorList>
    </citation>
    <scope>NUCLEOTIDE SEQUENCE [LARGE SCALE GENOMIC DNA]</scope>
    <source>
        <strain evidence="7 8">BZ-SZ-XJ29</strain>
    </source>
</reference>
<dbReference type="PANTHER" id="PTHR33931:SF2">
    <property type="entry name" value="HOLIN-LIKE PROTEIN CIDA"/>
    <property type="match status" value="1"/>
</dbReference>
<name>A0A5C7FNA4_9BACI</name>
<keyword evidence="3 6" id="KW-0812">Transmembrane</keyword>
<evidence type="ECO:0000256" key="2">
    <source>
        <dbReference type="ARBA" id="ARBA00022475"/>
    </source>
</evidence>
<keyword evidence="8" id="KW-1185">Reference proteome</keyword>
<comment type="subcellular location">
    <subcellularLocation>
        <location evidence="1">Cell membrane</location>
        <topology evidence="1">Multi-pass membrane protein</topology>
    </subcellularLocation>
</comment>
<proteinExistence type="predicted"/>
<dbReference type="PANTHER" id="PTHR33931">
    <property type="entry name" value="HOLIN-LIKE PROTEIN CIDA-RELATED"/>
    <property type="match status" value="1"/>
</dbReference>
<evidence type="ECO:0000256" key="5">
    <source>
        <dbReference type="ARBA" id="ARBA00023136"/>
    </source>
</evidence>
<sequence>MTSYFFLGFQFLLLGIINHVGYFITSFFGIGIPGNVMGMLLLLILLSTKILPLAWIEKGAALFVKHLGLFFIPICVGIIAVEPLGVQQALSFTIILLLSTNTGIVITGRIYENFGRRRENDNKHNPLS</sequence>
<protein>
    <submittedName>
        <fullName evidence="7">CidA/LrgA family protein</fullName>
    </submittedName>
</protein>
<feature type="transmembrane region" description="Helical" evidence="6">
    <location>
        <begin position="36"/>
        <end position="55"/>
    </location>
</feature>
<keyword evidence="2" id="KW-1003">Cell membrane</keyword>
<feature type="transmembrane region" description="Helical" evidence="6">
    <location>
        <begin position="67"/>
        <end position="86"/>
    </location>
</feature>
<evidence type="ECO:0000256" key="3">
    <source>
        <dbReference type="ARBA" id="ARBA00022692"/>
    </source>
</evidence>
<dbReference type="GO" id="GO:0005886">
    <property type="term" value="C:plasma membrane"/>
    <property type="evidence" value="ECO:0007669"/>
    <property type="project" value="UniProtKB-SubCell"/>
</dbReference>
<evidence type="ECO:0000256" key="1">
    <source>
        <dbReference type="ARBA" id="ARBA00004651"/>
    </source>
</evidence>
<accession>A0A5C7FNA4</accession>
<evidence type="ECO:0000256" key="6">
    <source>
        <dbReference type="SAM" id="Phobius"/>
    </source>
</evidence>